<dbReference type="AlphaFoldDB" id="A0AB38YFG0"/>
<evidence type="ECO:0000313" key="2">
    <source>
        <dbReference type="EMBL" id="WLD57823.1"/>
    </source>
</evidence>
<keyword evidence="1" id="KW-1133">Transmembrane helix</keyword>
<organism evidence="2">
    <name type="scientific">Salinispirillum sp. LH 10-3-1</name>
    <dbReference type="NCBI Taxonomy" id="2952525"/>
    <lineage>
        <taxon>Bacteria</taxon>
        <taxon>Pseudomonadati</taxon>
        <taxon>Pseudomonadota</taxon>
        <taxon>Gammaproteobacteria</taxon>
        <taxon>Oceanospirillales</taxon>
        <taxon>Saccharospirillaceae</taxon>
        <taxon>Salinispirillum</taxon>
    </lineage>
</organism>
<keyword evidence="1" id="KW-0472">Membrane</keyword>
<dbReference type="RefSeq" id="WP_304995106.1">
    <property type="nucleotide sequence ID" value="NZ_CP101717.1"/>
</dbReference>
<protein>
    <submittedName>
        <fullName evidence="2">Uncharacterized protein</fullName>
    </submittedName>
</protein>
<proteinExistence type="predicted"/>
<gene>
    <name evidence="2" type="ORF">NFC81_14075</name>
</gene>
<sequence>MTKSFRTASIYLLHLPTALAVAILEALKSDSTIASILTMMLLAYSVGLAGTYVALKYRDS</sequence>
<dbReference type="EMBL" id="CP101717">
    <property type="protein sequence ID" value="WLD57823.1"/>
    <property type="molecule type" value="Genomic_DNA"/>
</dbReference>
<keyword evidence="1" id="KW-0812">Transmembrane</keyword>
<feature type="transmembrane region" description="Helical" evidence="1">
    <location>
        <begin position="36"/>
        <end position="55"/>
    </location>
</feature>
<name>A0AB38YFG0_9GAMM</name>
<accession>A0AB38YFG0</accession>
<reference evidence="2" key="1">
    <citation type="submission" date="2022-07" db="EMBL/GenBank/DDBJ databases">
        <title>Complete genome sequence of Salinispirillum sp. LH10-3-1 capable of multiple carbohydrate inversion isolated from a soda lake.</title>
        <authorList>
            <person name="Liu J."/>
            <person name="Zhai Y."/>
            <person name="Zhang H."/>
            <person name="Yang H."/>
            <person name="Qu J."/>
            <person name="Li J."/>
        </authorList>
    </citation>
    <scope>NUCLEOTIDE SEQUENCE</scope>
    <source>
        <strain evidence="2">LH 10-3-1</strain>
    </source>
</reference>
<evidence type="ECO:0000256" key="1">
    <source>
        <dbReference type="SAM" id="Phobius"/>
    </source>
</evidence>